<keyword evidence="7" id="KW-0175">Coiled coil</keyword>
<dbReference type="InParanoid" id="A0A165GJ60"/>
<dbReference type="GO" id="GO:0016020">
    <property type="term" value="C:membrane"/>
    <property type="evidence" value="ECO:0007669"/>
    <property type="project" value="UniProtKB-SubCell"/>
</dbReference>
<evidence type="ECO:0000256" key="1">
    <source>
        <dbReference type="ARBA" id="ARBA00004141"/>
    </source>
</evidence>
<organism evidence="11 12">
    <name type="scientific">Xylona heveae (strain CBS 132557 / TC161)</name>
    <dbReference type="NCBI Taxonomy" id="1328760"/>
    <lineage>
        <taxon>Eukaryota</taxon>
        <taxon>Fungi</taxon>
        <taxon>Dikarya</taxon>
        <taxon>Ascomycota</taxon>
        <taxon>Pezizomycotina</taxon>
        <taxon>Xylonomycetes</taxon>
        <taxon>Xylonales</taxon>
        <taxon>Xylonaceae</taxon>
        <taxon>Xylona</taxon>
    </lineage>
</organism>
<keyword evidence="12" id="KW-1185">Reference proteome</keyword>
<feature type="transmembrane region" description="Helical" evidence="9">
    <location>
        <begin position="498"/>
        <end position="518"/>
    </location>
</feature>
<keyword evidence="3 9" id="KW-0812">Transmembrane</keyword>
<feature type="transmembrane region" description="Helical" evidence="9">
    <location>
        <begin position="387"/>
        <end position="405"/>
    </location>
</feature>
<comment type="similarity">
    <text evidence="2">Belongs to the peptidase S54 family.</text>
</comment>
<feature type="transmembrane region" description="Helical" evidence="9">
    <location>
        <begin position="524"/>
        <end position="545"/>
    </location>
</feature>
<dbReference type="OMA" id="PAWRMLN"/>
<feature type="transmembrane region" description="Helical" evidence="9">
    <location>
        <begin position="417"/>
        <end position="438"/>
    </location>
</feature>
<evidence type="ECO:0000313" key="12">
    <source>
        <dbReference type="Proteomes" id="UP000076632"/>
    </source>
</evidence>
<evidence type="ECO:0000256" key="2">
    <source>
        <dbReference type="ARBA" id="ARBA00009045"/>
    </source>
</evidence>
<feature type="region of interest" description="Disordered" evidence="8">
    <location>
        <begin position="158"/>
        <end position="186"/>
    </location>
</feature>
<evidence type="ECO:0000256" key="3">
    <source>
        <dbReference type="ARBA" id="ARBA00022692"/>
    </source>
</evidence>
<dbReference type="FunFam" id="1.20.1540.10:FF:000012">
    <property type="entry name" value="Rhomboid family protein"/>
    <property type="match status" value="1"/>
</dbReference>
<evidence type="ECO:0000256" key="4">
    <source>
        <dbReference type="ARBA" id="ARBA00022801"/>
    </source>
</evidence>
<gene>
    <name evidence="11" type="ORF">L228DRAFT_247900</name>
</gene>
<dbReference type="PANTHER" id="PTHR43731:SF14">
    <property type="entry name" value="PRESENILIN-ASSOCIATED RHOMBOID-LIKE PROTEIN, MITOCHONDRIAL"/>
    <property type="match status" value="1"/>
</dbReference>
<dbReference type="GO" id="GO:0004252">
    <property type="term" value="F:serine-type endopeptidase activity"/>
    <property type="evidence" value="ECO:0007669"/>
    <property type="project" value="InterPro"/>
</dbReference>
<feature type="transmembrane region" description="Helical" evidence="9">
    <location>
        <begin position="566"/>
        <end position="585"/>
    </location>
</feature>
<name>A0A165GJ60_XYLHT</name>
<keyword evidence="6 9" id="KW-0472">Membrane</keyword>
<proteinExistence type="inferred from homology"/>
<feature type="domain" description="Peptidase S54 rhomboid" evidence="10">
    <location>
        <begin position="466"/>
        <end position="606"/>
    </location>
</feature>
<dbReference type="Proteomes" id="UP000076632">
    <property type="component" value="Unassembled WGS sequence"/>
</dbReference>
<keyword evidence="4" id="KW-0378">Hydrolase</keyword>
<evidence type="ECO:0000256" key="5">
    <source>
        <dbReference type="ARBA" id="ARBA00022989"/>
    </source>
</evidence>
<reference evidence="11 12" key="1">
    <citation type="journal article" date="2016" name="Fungal Biol.">
        <title>The genome of Xylona heveae provides a window into fungal endophytism.</title>
        <authorList>
            <person name="Gazis R."/>
            <person name="Kuo A."/>
            <person name="Riley R."/>
            <person name="LaButti K."/>
            <person name="Lipzen A."/>
            <person name="Lin J."/>
            <person name="Amirebrahimi M."/>
            <person name="Hesse C.N."/>
            <person name="Spatafora J.W."/>
            <person name="Henrissat B."/>
            <person name="Hainaut M."/>
            <person name="Grigoriev I.V."/>
            <person name="Hibbett D.S."/>
        </authorList>
    </citation>
    <scope>NUCLEOTIDE SEQUENCE [LARGE SCALE GENOMIC DNA]</scope>
    <source>
        <strain evidence="11 12">TC161</strain>
    </source>
</reference>
<dbReference type="Gene3D" id="1.20.1540.10">
    <property type="entry name" value="Rhomboid-like"/>
    <property type="match status" value="1"/>
</dbReference>
<sequence length="636" mass="70837">MWSVREKGNLRPADVDDYRDCQVGTFYRQSLFAHQGPSGYKPAGNSPEMKNAWLIALRVPCGGLSRGAGAAAAGVARRTAFDAHIGNGVRRTTAGSTSPSLFRLLRPYSISTRRVPFSAPSSASRISASFNASYPWTQKFTPVSKYVACFTSTTPAAYARKSRAPKPQKNQASQTPQQPLYEHDGEGIRFREKDLTQKEVEAIVGPHVDADMANRLLRTLHECRLTGTLDELDSMPVATAYNRNVIQNALAWLRRNYPVDEEAAVRARAEQEAQAYEEKLRADAERLGLYRPEEGSKKSKSPSVYGSSGIDALHEHYEKQPAKEYNWKSQAQEVSENTGTLEKFGRNAKLAKREPSERMKYYMERAMISKDEAAPEMSKFQRLWPSALLTVAVVSLAYLFSLYYSPPARSARLWPDMPPAAATIFGIILANTTIFALWRVPPAWRFLNRYFLSVPGWPVAASTLGNVFSHQQLNHLLTNMVVLWFIGTRLHDDVGRGNFLAIYLSSGVLASFFSLSSFVLRNRFVTSSLGASGAIAGVLAAWCAINSDKQFSIIFIPPDWIPPLSSTLILSCFIAVELLGIARGWSKIDHFAHLGGYIAGLSSAQIVKDRRRRELEARRKAHEQKGWIGKVFSKEE</sequence>
<dbReference type="STRING" id="1328760.A0A165GJ60"/>
<comment type="subcellular location">
    <subcellularLocation>
        <location evidence="1">Membrane</location>
        <topology evidence="1">Multi-pass membrane protein</topology>
    </subcellularLocation>
</comment>
<evidence type="ECO:0000259" key="10">
    <source>
        <dbReference type="Pfam" id="PF01694"/>
    </source>
</evidence>
<feature type="coiled-coil region" evidence="7">
    <location>
        <begin position="259"/>
        <end position="286"/>
    </location>
</feature>
<dbReference type="EMBL" id="KV407459">
    <property type="protein sequence ID" value="KZF22251.1"/>
    <property type="molecule type" value="Genomic_DNA"/>
</dbReference>
<evidence type="ECO:0000256" key="8">
    <source>
        <dbReference type="SAM" id="MobiDB-lite"/>
    </source>
</evidence>
<dbReference type="GeneID" id="28897880"/>
<dbReference type="AlphaFoldDB" id="A0A165GJ60"/>
<feature type="compositionally biased region" description="Basic and acidic residues" evidence="8">
    <location>
        <begin position="287"/>
        <end position="297"/>
    </location>
</feature>
<keyword evidence="5 9" id="KW-1133">Transmembrane helix</keyword>
<dbReference type="GO" id="GO:0006465">
    <property type="term" value="P:signal peptide processing"/>
    <property type="evidence" value="ECO:0007669"/>
    <property type="project" value="TreeGrafter"/>
</dbReference>
<dbReference type="RefSeq" id="XP_018187806.1">
    <property type="nucleotide sequence ID" value="XM_018332743.1"/>
</dbReference>
<evidence type="ECO:0000313" key="11">
    <source>
        <dbReference type="EMBL" id="KZF22251.1"/>
    </source>
</evidence>
<dbReference type="InterPro" id="IPR035952">
    <property type="entry name" value="Rhomboid-like_sf"/>
</dbReference>
<dbReference type="Pfam" id="PF01694">
    <property type="entry name" value="Rhomboid"/>
    <property type="match status" value="1"/>
</dbReference>
<evidence type="ECO:0000256" key="6">
    <source>
        <dbReference type="ARBA" id="ARBA00023136"/>
    </source>
</evidence>
<feature type="compositionally biased region" description="Polar residues" evidence="8">
    <location>
        <begin position="168"/>
        <end position="178"/>
    </location>
</feature>
<feature type="region of interest" description="Disordered" evidence="8">
    <location>
        <begin position="287"/>
        <end position="307"/>
    </location>
</feature>
<dbReference type="InterPro" id="IPR050925">
    <property type="entry name" value="Rhomboid_protease_S54"/>
</dbReference>
<dbReference type="SUPFAM" id="SSF144091">
    <property type="entry name" value="Rhomboid-like"/>
    <property type="match status" value="1"/>
</dbReference>
<dbReference type="InterPro" id="IPR022764">
    <property type="entry name" value="Peptidase_S54_rhomboid_dom"/>
</dbReference>
<dbReference type="PANTHER" id="PTHR43731">
    <property type="entry name" value="RHOMBOID PROTEASE"/>
    <property type="match status" value="1"/>
</dbReference>
<protein>
    <submittedName>
        <fullName evidence="11">Rhomboid-domain-containing protein</fullName>
    </submittedName>
</protein>
<evidence type="ECO:0000256" key="9">
    <source>
        <dbReference type="SAM" id="Phobius"/>
    </source>
</evidence>
<evidence type="ECO:0000256" key="7">
    <source>
        <dbReference type="SAM" id="Coils"/>
    </source>
</evidence>
<accession>A0A165GJ60</accession>
<dbReference type="OrthoDB" id="10260614at2759"/>